<proteinExistence type="predicted"/>
<sequence length="211" mass="23972">IGNGLVVKYGDATRLSEALASELVRSQTNIPVPRVLAYYSDSSRMPYKVGYIVMEKVEGMMLSSILETLDDAAIGSITSQLEQYLNEMKKLDRPGEWGMVGKNGLYHRSPYFTYQLPSNVDPKRSNPLRARCCRDFVEHFASLVDRSMNERWAASTRAIVDSFNNDLPSSFCHPDLVPENIMVDKRTNRITAIIDWQGAGWYPYFFPSWVA</sequence>
<dbReference type="InterPro" id="IPR051678">
    <property type="entry name" value="AGP_Transferase"/>
</dbReference>
<organism evidence="2 3">
    <name type="scientific">Stereum hirsutum (strain FP-91666)</name>
    <name type="common">White-rot fungus</name>
    <dbReference type="NCBI Taxonomy" id="721885"/>
    <lineage>
        <taxon>Eukaryota</taxon>
        <taxon>Fungi</taxon>
        <taxon>Dikarya</taxon>
        <taxon>Basidiomycota</taxon>
        <taxon>Agaricomycotina</taxon>
        <taxon>Agaricomycetes</taxon>
        <taxon>Russulales</taxon>
        <taxon>Stereaceae</taxon>
        <taxon>Stereum</taxon>
    </lineage>
</organism>
<accession>R7RX55</accession>
<protein>
    <recommendedName>
        <fullName evidence="1">Aminoglycoside phosphotransferase domain-containing protein</fullName>
    </recommendedName>
</protein>
<dbReference type="InterPro" id="IPR011009">
    <property type="entry name" value="Kinase-like_dom_sf"/>
</dbReference>
<dbReference type="SUPFAM" id="SSF56112">
    <property type="entry name" value="Protein kinase-like (PK-like)"/>
    <property type="match status" value="1"/>
</dbReference>
<dbReference type="GeneID" id="18804626"/>
<dbReference type="InterPro" id="IPR002575">
    <property type="entry name" value="Aminoglycoside_PTrfase"/>
</dbReference>
<dbReference type="Pfam" id="PF01636">
    <property type="entry name" value="APH"/>
    <property type="match status" value="1"/>
</dbReference>
<dbReference type="EMBL" id="JH687404">
    <property type="protein sequence ID" value="EIM79440.1"/>
    <property type="molecule type" value="Genomic_DNA"/>
</dbReference>
<reference evidence="3" key="1">
    <citation type="journal article" date="2012" name="Science">
        <title>The Paleozoic origin of enzymatic lignin decomposition reconstructed from 31 fungal genomes.</title>
        <authorList>
            <person name="Floudas D."/>
            <person name="Binder M."/>
            <person name="Riley R."/>
            <person name="Barry K."/>
            <person name="Blanchette R.A."/>
            <person name="Henrissat B."/>
            <person name="Martinez A.T."/>
            <person name="Otillar R."/>
            <person name="Spatafora J.W."/>
            <person name="Yadav J.S."/>
            <person name="Aerts A."/>
            <person name="Benoit I."/>
            <person name="Boyd A."/>
            <person name="Carlson A."/>
            <person name="Copeland A."/>
            <person name="Coutinho P.M."/>
            <person name="de Vries R.P."/>
            <person name="Ferreira P."/>
            <person name="Findley K."/>
            <person name="Foster B."/>
            <person name="Gaskell J."/>
            <person name="Glotzer D."/>
            <person name="Gorecki P."/>
            <person name="Heitman J."/>
            <person name="Hesse C."/>
            <person name="Hori C."/>
            <person name="Igarashi K."/>
            <person name="Jurgens J.A."/>
            <person name="Kallen N."/>
            <person name="Kersten P."/>
            <person name="Kohler A."/>
            <person name="Kuees U."/>
            <person name="Kumar T.K.A."/>
            <person name="Kuo A."/>
            <person name="LaButti K."/>
            <person name="Larrondo L.F."/>
            <person name="Lindquist E."/>
            <person name="Ling A."/>
            <person name="Lombard V."/>
            <person name="Lucas S."/>
            <person name="Lundell T."/>
            <person name="Martin R."/>
            <person name="McLaughlin D.J."/>
            <person name="Morgenstern I."/>
            <person name="Morin E."/>
            <person name="Murat C."/>
            <person name="Nagy L.G."/>
            <person name="Nolan M."/>
            <person name="Ohm R.A."/>
            <person name="Patyshakuliyeva A."/>
            <person name="Rokas A."/>
            <person name="Ruiz-Duenas F.J."/>
            <person name="Sabat G."/>
            <person name="Salamov A."/>
            <person name="Samejima M."/>
            <person name="Schmutz J."/>
            <person name="Slot J.C."/>
            <person name="St John F."/>
            <person name="Stenlid J."/>
            <person name="Sun H."/>
            <person name="Sun S."/>
            <person name="Syed K."/>
            <person name="Tsang A."/>
            <person name="Wiebenga A."/>
            <person name="Young D."/>
            <person name="Pisabarro A."/>
            <person name="Eastwood D.C."/>
            <person name="Martin F."/>
            <person name="Cullen D."/>
            <person name="Grigoriev I.V."/>
            <person name="Hibbett D.S."/>
        </authorList>
    </citation>
    <scope>NUCLEOTIDE SEQUENCE [LARGE SCALE GENOMIC DNA]</scope>
    <source>
        <strain evidence="3">FP-91666</strain>
    </source>
</reference>
<name>R7RX55_STEHR</name>
<feature type="non-terminal residue" evidence="2">
    <location>
        <position position="1"/>
    </location>
</feature>
<dbReference type="OrthoDB" id="4177236at2759"/>
<dbReference type="RefSeq" id="XP_007311387.1">
    <property type="nucleotide sequence ID" value="XM_007311325.1"/>
</dbReference>
<gene>
    <name evidence="2" type="ORF">STEHIDRAFT_41143</name>
</gene>
<evidence type="ECO:0000313" key="3">
    <source>
        <dbReference type="Proteomes" id="UP000053927"/>
    </source>
</evidence>
<dbReference type="Gene3D" id="3.90.1200.10">
    <property type="match status" value="1"/>
</dbReference>
<keyword evidence="3" id="KW-1185">Reference proteome</keyword>
<dbReference type="Proteomes" id="UP000053927">
    <property type="component" value="Unassembled WGS sequence"/>
</dbReference>
<evidence type="ECO:0000259" key="1">
    <source>
        <dbReference type="Pfam" id="PF01636"/>
    </source>
</evidence>
<dbReference type="eggNOG" id="ENOG502S3Z0">
    <property type="taxonomic scope" value="Eukaryota"/>
</dbReference>
<feature type="domain" description="Aminoglycoside phosphotransferase" evidence="1">
    <location>
        <begin position="15"/>
        <end position="204"/>
    </location>
</feature>
<dbReference type="PANTHER" id="PTHR21310:SF15">
    <property type="entry name" value="AMINOGLYCOSIDE PHOSPHOTRANSFERASE DOMAIN-CONTAINING PROTEIN"/>
    <property type="match status" value="1"/>
</dbReference>
<dbReference type="KEGG" id="shs:STEHIDRAFT_41143"/>
<dbReference type="AlphaFoldDB" id="R7RX55"/>
<dbReference type="OMA" id="FLPRMET"/>
<dbReference type="PANTHER" id="PTHR21310">
    <property type="entry name" value="AMINOGLYCOSIDE PHOSPHOTRANSFERASE-RELATED-RELATED"/>
    <property type="match status" value="1"/>
</dbReference>
<feature type="non-terminal residue" evidence="2">
    <location>
        <position position="211"/>
    </location>
</feature>
<evidence type="ECO:0000313" key="2">
    <source>
        <dbReference type="EMBL" id="EIM79440.1"/>
    </source>
</evidence>